<evidence type="ECO:0000313" key="2">
    <source>
        <dbReference type="EMBL" id="KAF2670572.1"/>
    </source>
</evidence>
<keyword evidence="1" id="KW-0472">Membrane</keyword>
<gene>
    <name evidence="2" type="ORF">BT63DRAFT_424499</name>
</gene>
<dbReference type="Proteomes" id="UP000799302">
    <property type="component" value="Unassembled WGS sequence"/>
</dbReference>
<dbReference type="Pfam" id="PF06912">
    <property type="entry name" value="DUF1275"/>
    <property type="match status" value="1"/>
</dbReference>
<organism evidence="2 3">
    <name type="scientific">Microthyrium microscopicum</name>
    <dbReference type="NCBI Taxonomy" id="703497"/>
    <lineage>
        <taxon>Eukaryota</taxon>
        <taxon>Fungi</taxon>
        <taxon>Dikarya</taxon>
        <taxon>Ascomycota</taxon>
        <taxon>Pezizomycotina</taxon>
        <taxon>Dothideomycetes</taxon>
        <taxon>Dothideomycetes incertae sedis</taxon>
        <taxon>Microthyriales</taxon>
        <taxon>Microthyriaceae</taxon>
        <taxon>Microthyrium</taxon>
    </lineage>
</organism>
<dbReference type="PANTHER" id="PTHR37488:SF8">
    <property type="entry name" value="DUF1275 DOMAIN PROTEIN (AFU_ORTHOLOGUE AFUA_5G13060)"/>
    <property type="match status" value="1"/>
</dbReference>
<feature type="transmembrane region" description="Helical" evidence="1">
    <location>
        <begin position="196"/>
        <end position="217"/>
    </location>
</feature>
<keyword evidence="1" id="KW-0812">Transmembrane</keyword>
<sequence length="225" mass="24120">MILCCFCSGLIDSTVFNAWGVFATMQTGNTVILALGASSQPSGHPHAWLQALLALSFFFIGALFTSRVTTFLGPLRRTTLALSFLLQTSLIVTAAALIQSAVVPGIIPQGQEFFIQLVPLPMLSFQAAMQSVTSRQLKCELPTTVLTSVITDIGNDKDLFAGPTGNWARNRRIGAVVFLLLGGIIGGWLSRTSEGMPAALWFAAGVKACLTVAWLFWRPETAVVE</sequence>
<evidence type="ECO:0000313" key="3">
    <source>
        <dbReference type="Proteomes" id="UP000799302"/>
    </source>
</evidence>
<feature type="transmembrane region" description="Helical" evidence="1">
    <location>
        <begin position="80"/>
        <end position="107"/>
    </location>
</feature>
<dbReference type="InterPro" id="IPR010699">
    <property type="entry name" value="DUF1275"/>
</dbReference>
<name>A0A6A6UEI0_9PEZI</name>
<keyword evidence="1" id="KW-1133">Transmembrane helix</keyword>
<dbReference type="EMBL" id="MU004234">
    <property type="protein sequence ID" value="KAF2670572.1"/>
    <property type="molecule type" value="Genomic_DNA"/>
</dbReference>
<evidence type="ECO:0000256" key="1">
    <source>
        <dbReference type="SAM" id="Phobius"/>
    </source>
</evidence>
<dbReference type="PANTHER" id="PTHR37488">
    <property type="entry name" value="DUF1275 DOMAIN-CONTAINING PROTEIN"/>
    <property type="match status" value="1"/>
</dbReference>
<accession>A0A6A6UEI0</accession>
<protein>
    <submittedName>
        <fullName evidence="2">DUF1275 domain protein</fullName>
    </submittedName>
</protein>
<feature type="transmembrane region" description="Helical" evidence="1">
    <location>
        <begin position="173"/>
        <end position="190"/>
    </location>
</feature>
<feature type="transmembrane region" description="Helical" evidence="1">
    <location>
        <begin position="47"/>
        <end position="68"/>
    </location>
</feature>
<dbReference type="AlphaFoldDB" id="A0A6A6UEI0"/>
<reference evidence="2" key="1">
    <citation type="journal article" date="2020" name="Stud. Mycol.">
        <title>101 Dothideomycetes genomes: a test case for predicting lifestyles and emergence of pathogens.</title>
        <authorList>
            <person name="Haridas S."/>
            <person name="Albert R."/>
            <person name="Binder M."/>
            <person name="Bloem J."/>
            <person name="Labutti K."/>
            <person name="Salamov A."/>
            <person name="Andreopoulos B."/>
            <person name="Baker S."/>
            <person name="Barry K."/>
            <person name="Bills G."/>
            <person name="Bluhm B."/>
            <person name="Cannon C."/>
            <person name="Castanera R."/>
            <person name="Culley D."/>
            <person name="Daum C."/>
            <person name="Ezra D."/>
            <person name="Gonzalez J."/>
            <person name="Henrissat B."/>
            <person name="Kuo A."/>
            <person name="Liang C."/>
            <person name="Lipzen A."/>
            <person name="Lutzoni F."/>
            <person name="Magnuson J."/>
            <person name="Mondo S."/>
            <person name="Nolan M."/>
            <person name="Ohm R."/>
            <person name="Pangilinan J."/>
            <person name="Park H.-J."/>
            <person name="Ramirez L."/>
            <person name="Alfaro M."/>
            <person name="Sun H."/>
            <person name="Tritt A."/>
            <person name="Yoshinaga Y."/>
            <person name="Zwiers L.-H."/>
            <person name="Turgeon B."/>
            <person name="Goodwin S."/>
            <person name="Spatafora J."/>
            <person name="Crous P."/>
            <person name="Grigoriev I."/>
        </authorList>
    </citation>
    <scope>NUCLEOTIDE SEQUENCE</scope>
    <source>
        <strain evidence="2">CBS 115976</strain>
    </source>
</reference>
<keyword evidence="3" id="KW-1185">Reference proteome</keyword>
<proteinExistence type="predicted"/>
<dbReference type="OrthoDB" id="5288586at2759"/>